<dbReference type="Proteomes" id="UP000078542">
    <property type="component" value="Unassembled WGS sequence"/>
</dbReference>
<protein>
    <submittedName>
        <fullName evidence="2">Uncharacterized protein</fullName>
    </submittedName>
</protein>
<accession>A0A195CTR0</accession>
<reference evidence="2 3" key="1">
    <citation type="submission" date="2016-03" db="EMBL/GenBank/DDBJ databases">
        <title>Cyphomyrmex costatus WGS genome.</title>
        <authorList>
            <person name="Nygaard S."/>
            <person name="Hu H."/>
            <person name="Boomsma J."/>
            <person name="Zhang G."/>
        </authorList>
    </citation>
    <scope>NUCLEOTIDE SEQUENCE [LARGE SCALE GENOMIC DNA]</scope>
    <source>
        <strain evidence="2">MS0001</strain>
        <tissue evidence="2">Whole body</tissue>
    </source>
</reference>
<feature type="region of interest" description="Disordered" evidence="1">
    <location>
        <begin position="54"/>
        <end position="86"/>
    </location>
</feature>
<evidence type="ECO:0000313" key="2">
    <source>
        <dbReference type="EMBL" id="KYN03519.1"/>
    </source>
</evidence>
<dbReference type="AlphaFoldDB" id="A0A195CTR0"/>
<evidence type="ECO:0000313" key="3">
    <source>
        <dbReference type="Proteomes" id="UP000078542"/>
    </source>
</evidence>
<proteinExistence type="predicted"/>
<keyword evidence="3" id="KW-1185">Reference proteome</keyword>
<name>A0A195CTR0_9HYME</name>
<sequence length="86" mass="9707">MSSWCHSNVLEKISSRTHRGKARCLYMRRSYVIGKEEAILVDWTLLDLRLQERDRSAPVTTDESGGNKGKESEEPSGKIPDGLGSW</sequence>
<organism evidence="2 3">
    <name type="scientific">Cyphomyrmex costatus</name>
    <dbReference type="NCBI Taxonomy" id="456900"/>
    <lineage>
        <taxon>Eukaryota</taxon>
        <taxon>Metazoa</taxon>
        <taxon>Ecdysozoa</taxon>
        <taxon>Arthropoda</taxon>
        <taxon>Hexapoda</taxon>
        <taxon>Insecta</taxon>
        <taxon>Pterygota</taxon>
        <taxon>Neoptera</taxon>
        <taxon>Endopterygota</taxon>
        <taxon>Hymenoptera</taxon>
        <taxon>Apocrita</taxon>
        <taxon>Aculeata</taxon>
        <taxon>Formicoidea</taxon>
        <taxon>Formicidae</taxon>
        <taxon>Myrmicinae</taxon>
        <taxon>Cyphomyrmex</taxon>
    </lineage>
</organism>
<dbReference type="EMBL" id="KQ977329">
    <property type="protein sequence ID" value="KYN03519.1"/>
    <property type="molecule type" value="Genomic_DNA"/>
</dbReference>
<gene>
    <name evidence="2" type="ORF">ALC62_05646</name>
</gene>
<evidence type="ECO:0000256" key="1">
    <source>
        <dbReference type="SAM" id="MobiDB-lite"/>
    </source>
</evidence>